<evidence type="ECO:0000313" key="11">
    <source>
        <dbReference type="EMBL" id="MBE9029351.1"/>
    </source>
</evidence>
<dbReference type="SUPFAM" id="SSF161098">
    <property type="entry name" value="MetI-like"/>
    <property type="match status" value="1"/>
</dbReference>
<keyword evidence="12" id="KW-1185">Reference proteome</keyword>
<dbReference type="CDD" id="cd06261">
    <property type="entry name" value="TM_PBP2"/>
    <property type="match status" value="1"/>
</dbReference>
<dbReference type="InterPro" id="IPR043429">
    <property type="entry name" value="ArtM/GltK/GlnP/TcyL/YhdX-like"/>
</dbReference>
<dbReference type="GO" id="GO:0022857">
    <property type="term" value="F:transmembrane transporter activity"/>
    <property type="evidence" value="ECO:0007669"/>
    <property type="project" value="InterPro"/>
</dbReference>
<evidence type="ECO:0000256" key="4">
    <source>
        <dbReference type="ARBA" id="ARBA00022475"/>
    </source>
</evidence>
<gene>
    <name evidence="11" type="ORF">IQ266_06190</name>
</gene>
<keyword evidence="7 9" id="KW-1133">Transmembrane helix</keyword>
<evidence type="ECO:0000256" key="9">
    <source>
        <dbReference type="RuleBase" id="RU363032"/>
    </source>
</evidence>
<reference evidence="11" key="1">
    <citation type="submission" date="2020-10" db="EMBL/GenBank/DDBJ databases">
        <authorList>
            <person name="Castelo-Branco R."/>
            <person name="Eusebio N."/>
            <person name="Adriana R."/>
            <person name="Vieira A."/>
            <person name="Brugerolle De Fraissinette N."/>
            <person name="Rezende De Castro R."/>
            <person name="Schneider M.P."/>
            <person name="Vasconcelos V."/>
            <person name="Leao P.N."/>
        </authorList>
    </citation>
    <scope>NUCLEOTIDE SEQUENCE</scope>
    <source>
        <strain evidence="11">LEGE 11480</strain>
    </source>
</reference>
<dbReference type="Pfam" id="PF00528">
    <property type="entry name" value="BPD_transp_1"/>
    <property type="match status" value="1"/>
</dbReference>
<feature type="transmembrane region" description="Helical" evidence="9">
    <location>
        <begin position="172"/>
        <end position="191"/>
    </location>
</feature>
<keyword evidence="3 9" id="KW-0813">Transport</keyword>
<dbReference type="RefSeq" id="WP_264324168.1">
    <property type="nucleotide sequence ID" value="NZ_JADEXQ010000014.1"/>
</dbReference>
<dbReference type="InterPro" id="IPR035906">
    <property type="entry name" value="MetI-like_sf"/>
</dbReference>
<dbReference type="GO" id="GO:0006865">
    <property type="term" value="P:amino acid transport"/>
    <property type="evidence" value="ECO:0007669"/>
    <property type="project" value="UniProtKB-KW"/>
</dbReference>
<accession>A0A928VME7</accession>
<dbReference type="InterPro" id="IPR010065">
    <property type="entry name" value="AA_ABC_transptr_permease_3TM"/>
</dbReference>
<comment type="similarity">
    <text evidence="2">Belongs to the binding-protein-dependent transport system permease family. HisMQ subfamily.</text>
</comment>
<evidence type="ECO:0000256" key="2">
    <source>
        <dbReference type="ARBA" id="ARBA00010072"/>
    </source>
</evidence>
<organism evidence="11 12">
    <name type="scientific">Romeriopsis navalis LEGE 11480</name>
    <dbReference type="NCBI Taxonomy" id="2777977"/>
    <lineage>
        <taxon>Bacteria</taxon>
        <taxon>Bacillati</taxon>
        <taxon>Cyanobacteriota</taxon>
        <taxon>Cyanophyceae</taxon>
        <taxon>Leptolyngbyales</taxon>
        <taxon>Leptolyngbyaceae</taxon>
        <taxon>Romeriopsis</taxon>
        <taxon>Romeriopsis navalis</taxon>
    </lineage>
</organism>
<evidence type="ECO:0000256" key="8">
    <source>
        <dbReference type="ARBA" id="ARBA00023136"/>
    </source>
</evidence>
<dbReference type="PROSITE" id="PS50928">
    <property type="entry name" value="ABC_TM1"/>
    <property type="match status" value="1"/>
</dbReference>
<dbReference type="Gene3D" id="1.10.3720.10">
    <property type="entry name" value="MetI-like"/>
    <property type="match status" value="1"/>
</dbReference>
<keyword evidence="4" id="KW-1003">Cell membrane</keyword>
<dbReference type="Proteomes" id="UP000625316">
    <property type="component" value="Unassembled WGS sequence"/>
</dbReference>
<dbReference type="AlphaFoldDB" id="A0A928VME7"/>
<evidence type="ECO:0000259" key="10">
    <source>
        <dbReference type="PROSITE" id="PS50928"/>
    </source>
</evidence>
<sequence>MPPFWRRSKFWQSLGQIGAVLLLLLVLGFLGFNLVTNLQRLNIQFGFNFLRSPAGFGIGEAVIPYQPTNSYWQALLVGLTNSLRVVLTGIVLATIVGFIAGVARLSDNWLLRQLAKVYVEFLRNTPLLLQLLFWYTAVFLSLPSADSPLALGFMQLSQAGVKLWGLNLSSEFGALLLGLTLYTGTFIAEIVRGGIQSVPQGQWEAARSLGLPTGLALRKIIIPQAMRTIIPSLGNQYLNLSKNSSLAIAIGYPDLYTTASTTFNQTGRAVEVMILISLTYLTVSLLISLLLNWYNRRIQFVAR</sequence>
<feature type="transmembrane region" description="Helical" evidence="9">
    <location>
        <begin position="127"/>
        <end position="145"/>
    </location>
</feature>
<keyword evidence="6" id="KW-0029">Amino-acid transport</keyword>
<feature type="transmembrane region" description="Helical" evidence="9">
    <location>
        <begin position="85"/>
        <end position="106"/>
    </location>
</feature>
<keyword evidence="5 9" id="KW-0812">Transmembrane</keyword>
<evidence type="ECO:0000313" key="12">
    <source>
        <dbReference type="Proteomes" id="UP000625316"/>
    </source>
</evidence>
<evidence type="ECO:0000256" key="5">
    <source>
        <dbReference type="ARBA" id="ARBA00022692"/>
    </source>
</evidence>
<evidence type="ECO:0000256" key="7">
    <source>
        <dbReference type="ARBA" id="ARBA00022989"/>
    </source>
</evidence>
<dbReference type="EMBL" id="JADEXQ010000014">
    <property type="protein sequence ID" value="MBE9029351.1"/>
    <property type="molecule type" value="Genomic_DNA"/>
</dbReference>
<proteinExistence type="inferred from homology"/>
<dbReference type="GO" id="GO:0043190">
    <property type="term" value="C:ATP-binding cassette (ABC) transporter complex"/>
    <property type="evidence" value="ECO:0007669"/>
    <property type="project" value="InterPro"/>
</dbReference>
<dbReference type="InterPro" id="IPR000515">
    <property type="entry name" value="MetI-like"/>
</dbReference>
<dbReference type="PANTHER" id="PTHR30614">
    <property type="entry name" value="MEMBRANE COMPONENT OF AMINO ACID ABC TRANSPORTER"/>
    <property type="match status" value="1"/>
</dbReference>
<protein>
    <submittedName>
        <fullName evidence="11">ABC transporter permease subunit</fullName>
    </submittedName>
</protein>
<feature type="transmembrane region" description="Helical" evidence="9">
    <location>
        <begin position="272"/>
        <end position="294"/>
    </location>
</feature>
<dbReference type="PANTHER" id="PTHR30614:SF37">
    <property type="entry name" value="AMINO-ACID ABC TRANSPORTER PERMEASE PROTEIN YHDX-RELATED"/>
    <property type="match status" value="1"/>
</dbReference>
<comment type="subcellular location">
    <subcellularLocation>
        <location evidence="1 9">Cell membrane</location>
        <topology evidence="1 9">Multi-pass membrane protein</topology>
    </subcellularLocation>
</comment>
<evidence type="ECO:0000256" key="3">
    <source>
        <dbReference type="ARBA" id="ARBA00022448"/>
    </source>
</evidence>
<feature type="transmembrane region" description="Helical" evidence="9">
    <location>
        <begin position="14"/>
        <end position="35"/>
    </location>
</feature>
<keyword evidence="8 9" id="KW-0472">Membrane</keyword>
<comment type="caution">
    <text evidence="11">The sequence shown here is derived from an EMBL/GenBank/DDBJ whole genome shotgun (WGS) entry which is preliminary data.</text>
</comment>
<name>A0A928VME7_9CYAN</name>
<evidence type="ECO:0000256" key="6">
    <source>
        <dbReference type="ARBA" id="ARBA00022970"/>
    </source>
</evidence>
<evidence type="ECO:0000256" key="1">
    <source>
        <dbReference type="ARBA" id="ARBA00004651"/>
    </source>
</evidence>
<dbReference type="NCBIfam" id="TIGR01726">
    <property type="entry name" value="HEQRo_perm_3TM"/>
    <property type="match status" value="1"/>
</dbReference>
<feature type="domain" description="ABC transmembrane type-1" evidence="10">
    <location>
        <begin position="79"/>
        <end position="291"/>
    </location>
</feature>